<evidence type="ECO:0000313" key="2">
    <source>
        <dbReference type="EMBL" id="GAB0057124.1"/>
    </source>
</evidence>
<keyword evidence="3" id="KW-1185">Reference proteome</keyword>
<proteinExistence type="predicted"/>
<name>A0ABQ0C8B7_9PROT</name>
<dbReference type="InterPro" id="IPR000866">
    <property type="entry name" value="AhpC/TSA"/>
</dbReference>
<dbReference type="CDD" id="cd02969">
    <property type="entry name" value="PRX_like1"/>
    <property type="match status" value="1"/>
</dbReference>
<reference evidence="2 3" key="1">
    <citation type="submission" date="2024-09" db="EMBL/GenBank/DDBJ databases">
        <title>Draft genome sequence of Candidatus Magnetaquicoccaceae bacterium FCR-1.</title>
        <authorList>
            <person name="Shimoshige H."/>
            <person name="Shimamura S."/>
            <person name="Taoka A."/>
            <person name="Kobayashi H."/>
            <person name="Maekawa T."/>
        </authorList>
    </citation>
    <scope>NUCLEOTIDE SEQUENCE [LARGE SCALE GENOMIC DNA]</scope>
    <source>
        <strain evidence="2 3">FCR-1</strain>
    </source>
</reference>
<protein>
    <recommendedName>
        <fullName evidence="1">Thioredoxin domain-containing protein</fullName>
    </recommendedName>
</protein>
<organism evidence="2 3">
    <name type="scientific">Candidatus Magnetaquiglobus chichijimensis</name>
    <dbReference type="NCBI Taxonomy" id="3141448"/>
    <lineage>
        <taxon>Bacteria</taxon>
        <taxon>Pseudomonadati</taxon>
        <taxon>Pseudomonadota</taxon>
        <taxon>Magnetococcia</taxon>
        <taxon>Magnetococcales</taxon>
        <taxon>Candidatus Magnetaquicoccaceae</taxon>
        <taxon>Candidatus Magnetaquiglobus</taxon>
    </lineage>
</organism>
<feature type="domain" description="Thioredoxin" evidence="1">
    <location>
        <begin position="9"/>
        <end position="163"/>
    </location>
</feature>
<dbReference type="InterPro" id="IPR036249">
    <property type="entry name" value="Thioredoxin-like_sf"/>
</dbReference>
<dbReference type="PANTHER" id="PTHR43640">
    <property type="entry name" value="OS07G0260300 PROTEIN"/>
    <property type="match status" value="1"/>
</dbReference>
<dbReference type="PROSITE" id="PS51352">
    <property type="entry name" value="THIOREDOXIN_2"/>
    <property type="match status" value="1"/>
</dbReference>
<dbReference type="Pfam" id="PF00578">
    <property type="entry name" value="AhpC-TSA"/>
    <property type="match status" value="1"/>
</dbReference>
<dbReference type="EMBL" id="BAAFGK010000004">
    <property type="protein sequence ID" value="GAB0057124.1"/>
    <property type="molecule type" value="Genomic_DNA"/>
</dbReference>
<dbReference type="SUPFAM" id="SSF52833">
    <property type="entry name" value="Thioredoxin-like"/>
    <property type="match status" value="1"/>
</dbReference>
<dbReference type="Gene3D" id="3.40.30.10">
    <property type="entry name" value="Glutaredoxin"/>
    <property type="match status" value="1"/>
</dbReference>
<gene>
    <name evidence="2" type="ORF">SIID45300_01445</name>
</gene>
<evidence type="ECO:0000259" key="1">
    <source>
        <dbReference type="PROSITE" id="PS51352"/>
    </source>
</evidence>
<sequence>MVLLHSPPGELGAFAPEFALPGVDGKTHTLESYQSSPVLVVMFICNHCPYVQAIEERLIVLARELQPRGVAFVGISSNDPTSYPEDSFENMRLRANKKGYPFDYLYDGNQRTARDYGAVCTPDFFVYDRERTLRYRGRLDDSPRNPAAVRREEMKEAILALLEDRAIPEPQNAAMGCSIKWKE</sequence>
<comment type="caution">
    <text evidence="2">The sequence shown here is derived from an EMBL/GenBank/DDBJ whole genome shotgun (WGS) entry which is preliminary data.</text>
</comment>
<accession>A0ABQ0C8B7</accession>
<evidence type="ECO:0000313" key="3">
    <source>
        <dbReference type="Proteomes" id="UP001628193"/>
    </source>
</evidence>
<dbReference type="InterPro" id="IPR013766">
    <property type="entry name" value="Thioredoxin_domain"/>
</dbReference>
<dbReference type="InterPro" id="IPR047262">
    <property type="entry name" value="PRX-like1"/>
</dbReference>
<dbReference type="Proteomes" id="UP001628193">
    <property type="component" value="Unassembled WGS sequence"/>
</dbReference>
<dbReference type="RefSeq" id="WP_420904829.1">
    <property type="nucleotide sequence ID" value="NZ_BAAFGK010000004.1"/>
</dbReference>
<dbReference type="PANTHER" id="PTHR43640:SF1">
    <property type="entry name" value="THIOREDOXIN-DEPENDENT PEROXIREDOXIN"/>
    <property type="match status" value="1"/>
</dbReference>